<dbReference type="RefSeq" id="WP_054535886.1">
    <property type="nucleotide sequence ID" value="NZ_LGKP01000025.1"/>
</dbReference>
<evidence type="ECO:0000313" key="4">
    <source>
        <dbReference type="Proteomes" id="UP000050277"/>
    </source>
</evidence>
<evidence type="ECO:0000313" key="3">
    <source>
        <dbReference type="EMBL" id="KPL85567.1"/>
    </source>
</evidence>
<dbReference type="FunFam" id="3.10.129.10:FF:000042">
    <property type="entry name" value="MaoC domain protein dehydratase"/>
    <property type="match status" value="1"/>
</dbReference>
<dbReference type="PANTHER" id="PTHR43437:SF3">
    <property type="entry name" value="HYDROXYACYL-THIOESTER DEHYDRATASE TYPE 2, MITOCHONDRIAL"/>
    <property type="match status" value="1"/>
</dbReference>
<dbReference type="Pfam" id="PF01575">
    <property type="entry name" value="MaoC_dehydratas"/>
    <property type="match status" value="1"/>
</dbReference>
<reference evidence="3 4" key="1">
    <citation type="submission" date="2015-07" db="EMBL/GenBank/DDBJ databases">
        <title>Whole genome sequence of Herpetosiphon geysericola DSM 7119.</title>
        <authorList>
            <person name="Hemp J."/>
            <person name="Ward L.M."/>
            <person name="Pace L.A."/>
            <person name="Fischer W.W."/>
        </authorList>
    </citation>
    <scope>NUCLEOTIDE SEQUENCE [LARGE SCALE GENOMIC DNA]</scope>
    <source>
        <strain evidence="3 4">DSM 7119</strain>
    </source>
</reference>
<keyword evidence="1" id="KW-0456">Lyase</keyword>
<protein>
    <submittedName>
        <fullName evidence="3">Enoyl-CoA hydratase</fullName>
    </submittedName>
</protein>
<dbReference type="AlphaFoldDB" id="A0A0P6XP92"/>
<dbReference type="Gene3D" id="3.10.129.10">
    <property type="entry name" value="Hotdog Thioesterase"/>
    <property type="match status" value="1"/>
</dbReference>
<feature type="domain" description="MaoC-like" evidence="2">
    <location>
        <begin position="7"/>
        <end position="104"/>
    </location>
</feature>
<dbReference type="InterPro" id="IPR002539">
    <property type="entry name" value="MaoC-like_dom"/>
</dbReference>
<dbReference type="GO" id="GO:0006633">
    <property type="term" value="P:fatty acid biosynthetic process"/>
    <property type="evidence" value="ECO:0007669"/>
    <property type="project" value="TreeGrafter"/>
</dbReference>
<dbReference type="STRING" id="70996.SE18_18305"/>
<name>A0A0P6XP92_9CHLR</name>
<dbReference type="InterPro" id="IPR050965">
    <property type="entry name" value="UPF0336/Enoyl-CoA_hydratase"/>
</dbReference>
<accession>A0A0P6XP92</accession>
<dbReference type="PANTHER" id="PTHR43437">
    <property type="entry name" value="HYDROXYACYL-THIOESTER DEHYDRATASE TYPE 2, MITOCHONDRIAL-RELATED"/>
    <property type="match status" value="1"/>
</dbReference>
<sequence>MSYTIGQSAKLRKTITEADIILFAGISGDANPVHIDEIAARESRFGRRIAHGMLGAGLISAVIGMHLPGPGTIYLNQSLAFRSPMYIGDTVTAYAEIKSLRDDKPIATLITKVLNEEGKTLIEGEAIVLLPS</sequence>
<dbReference type="SUPFAM" id="SSF54637">
    <property type="entry name" value="Thioesterase/thiol ester dehydrase-isomerase"/>
    <property type="match status" value="1"/>
</dbReference>
<gene>
    <name evidence="3" type="ORF">SE18_18305</name>
</gene>
<dbReference type="GO" id="GO:0019171">
    <property type="term" value="F:(3R)-hydroxyacyl-[acyl-carrier-protein] dehydratase activity"/>
    <property type="evidence" value="ECO:0007669"/>
    <property type="project" value="TreeGrafter"/>
</dbReference>
<dbReference type="PATRIC" id="fig|70996.4.peg.539"/>
<dbReference type="InterPro" id="IPR029069">
    <property type="entry name" value="HotDog_dom_sf"/>
</dbReference>
<proteinExistence type="predicted"/>
<dbReference type="OrthoDB" id="9801625at2"/>
<dbReference type="Proteomes" id="UP000050277">
    <property type="component" value="Unassembled WGS sequence"/>
</dbReference>
<comment type="caution">
    <text evidence="3">The sequence shown here is derived from an EMBL/GenBank/DDBJ whole genome shotgun (WGS) entry which is preliminary data.</text>
</comment>
<dbReference type="CDD" id="cd03449">
    <property type="entry name" value="R_hydratase"/>
    <property type="match status" value="1"/>
</dbReference>
<evidence type="ECO:0000256" key="1">
    <source>
        <dbReference type="ARBA" id="ARBA00023239"/>
    </source>
</evidence>
<keyword evidence="4" id="KW-1185">Reference proteome</keyword>
<organism evidence="3 4">
    <name type="scientific">Herpetosiphon geysericola</name>
    <dbReference type="NCBI Taxonomy" id="70996"/>
    <lineage>
        <taxon>Bacteria</taxon>
        <taxon>Bacillati</taxon>
        <taxon>Chloroflexota</taxon>
        <taxon>Chloroflexia</taxon>
        <taxon>Herpetosiphonales</taxon>
        <taxon>Herpetosiphonaceae</taxon>
        <taxon>Herpetosiphon</taxon>
    </lineage>
</organism>
<dbReference type="EMBL" id="LGKP01000025">
    <property type="protein sequence ID" value="KPL85567.1"/>
    <property type="molecule type" value="Genomic_DNA"/>
</dbReference>
<evidence type="ECO:0000259" key="2">
    <source>
        <dbReference type="Pfam" id="PF01575"/>
    </source>
</evidence>